<dbReference type="Proteomes" id="UP000221734">
    <property type="component" value="Chromosome Kuenenia_stuttgartiensis_MBR1"/>
</dbReference>
<dbReference type="AlphaFoldDB" id="Q1Q6E7"/>
<feature type="domain" description="GGDEF" evidence="4">
    <location>
        <begin position="150"/>
        <end position="279"/>
    </location>
</feature>
<dbReference type="Gene3D" id="3.30.70.270">
    <property type="match status" value="1"/>
</dbReference>
<dbReference type="GO" id="GO:1902201">
    <property type="term" value="P:negative regulation of bacterial-type flagellum-dependent cell motility"/>
    <property type="evidence" value="ECO:0007669"/>
    <property type="project" value="TreeGrafter"/>
</dbReference>
<organism evidence="5">
    <name type="scientific">Kuenenia stuttgartiensis</name>
    <dbReference type="NCBI Taxonomy" id="174633"/>
    <lineage>
        <taxon>Bacteria</taxon>
        <taxon>Pseudomonadati</taxon>
        <taxon>Planctomycetota</taxon>
        <taxon>Candidatus Brocadiia</taxon>
        <taxon>Candidatus Brocadiales</taxon>
        <taxon>Candidatus Brocadiaceae</taxon>
        <taxon>Candidatus Kuenenia</taxon>
    </lineage>
</organism>
<comment type="catalytic activity">
    <reaction evidence="2">
        <text>2 GTP = 3',3'-c-di-GMP + 2 diphosphate</text>
        <dbReference type="Rhea" id="RHEA:24898"/>
        <dbReference type="ChEBI" id="CHEBI:33019"/>
        <dbReference type="ChEBI" id="CHEBI:37565"/>
        <dbReference type="ChEBI" id="CHEBI:58805"/>
        <dbReference type="EC" id="2.7.7.65"/>
    </reaction>
</comment>
<dbReference type="InterPro" id="IPR043128">
    <property type="entry name" value="Rev_trsase/Diguanyl_cyclase"/>
</dbReference>
<evidence type="ECO:0000313" key="8">
    <source>
        <dbReference type="Proteomes" id="UP000221734"/>
    </source>
</evidence>
<reference evidence="5" key="1">
    <citation type="journal article" date="2006" name="Nature">
        <title>Deciphering the evolution and metabolism of an anammox bacterium from a community genome.</title>
        <authorList>
            <person name="Strous M."/>
            <person name="Pelletier E."/>
            <person name="Mangenot S."/>
            <person name="Rattei T."/>
            <person name="Lehner A."/>
            <person name="Taylor M.W."/>
            <person name="Horn M."/>
            <person name="Daims H."/>
            <person name="Bartol-Mavel D."/>
            <person name="Wincker P."/>
            <person name="Barbe V."/>
            <person name="Fonknechten N."/>
            <person name="Vallenet D."/>
            <person name="Segurens B."/>
            <person name="Schenowitz-Truong C."/>
            <person name="Medigue C."/>
            <person name="Collingro A."/>
            <person name="Snel B."/>
            <person name="Dutilh B.E."/>
            <person name="OpDenCamp H.J.M."/>
            <person name="vanDerDrift C."/>
            <person name="Cirpus I."/>
            <person name="vanDePas-Schoonen K.T."/>
            <person name="Harhangi H.R."/>
            <person name="vanNiftrik L."/>
            <person name="Schmid M."/>
            <person name="Keltjens J."/>
            <person name="vanDeVossenberg J."/>
            <person name="Kartal B."/>
            <person name="Meier H."/>
            <person name="Frishman D."/>
            <person name="Huynen M.A."/>
            <person name="Mewes H."/>
            <person name="Weissenbach J."/>
            <person name="Jetten M.S.M."/>
            <person name="Wagner M."/>
            <person name="LePaslier D."/>
        </authorList>
    </citation>
    <scope>NUCLEOTIDE SEQUENCE</scope>
</reference>
<protein>
    <recommendedName>
        <fullName evidence="1">diguanylate cyclase</fullName>
        <ecNumber evidence="1">2.7.7.65</ecNumber>
    </recommendedName>
</protein>
<accession>Q1Q6E7</accession>
<dbReference type="EMBL" id="LT934425">
    <property type="protein sequence ID" value="SOH05849.1"/>
    <property type="molecule type" value="Genomic_DNA"/>
</dbReference>
<dbReference type="NCBIfam" id="TIGR00254">
    <property type="entry name" value="GGDEF"/>
    <property type="match status" value="1"/>
</dbReference>
<dbReference type="PANTHER" id="PTHR45138">
    <property type="entry name" value="REGULATORY COMPONENTS OF SENSORY TRANSDUCTION SYSTEM"/>
    <property type="match status" value="1"/>
</dbReference>
<dbReference type="PANTHER" id="PTHR45138:SF9">
    <property type="entry name" value="DIGUANYLATE CYCLASE DGCM-RELATED"/>
    <property type="match status" value="1"/>
</dbReference>
<dbReference type="GO" id="GO:0043709">
    <property type="term" value="P:cell adhesion involved in single-species biofilm formation"/>
    <property type="evidence" value="ECO:0007669"/>
    <property type="project" value="TreeGrafter"/>
</dbReference>
<keyword evidence="8" id="KW-1185">Reference proteome</keyword>
<dbReference type="GO" id="GO:0005886">
    <property type="term" value="C:plasma membrane"/>
    <property type="evidence" value="ECO:0007669"/>
    <property type="project" value="TreeGrafter"/>
</dbReference>
<evidence type="ECO:0000256" key="2">
    <source>
        <dbReference type="ARBA" id="ARBA00034247"/>
    </source>
</evidence>
<feature type="transmembrane region" description="Helical" evidence="3">
    <location>
        <begin position="86"/>
        <end position="106"/>
    </location>
</feature>
<name>Q1Q6E7_KUEST</name>
<dbReference type="Pfam" id="PF00990">
    <property type="entry name" value="GGDEF"/>
    <property type="match status" value="1"/>
</dbReference>
<reference evidence="5" key="2">
    <citation type="submission" date="2006-01" db="EMBL/GenBank/DDBJ databases">
        <authorList>
            <person name="Genoscope"/>
        </authorList>
    </citation>
    <scope>NUCLEOTIDE SEQUENCE</scope>
</reference>
<keyword evidence="3" id="KW-0812">Transmembrane</keyword>
<dbReference type="SMART" id="SM00267">
    <property type="entry name" value="GGDEF"/>
    <property type="match status" value="1"/>
</dbReference>
<gene>
    <name evidence="6" type="ORF">KsCSTR_36710</name>
    <name evidence="7" type="ORF">KSMBR1_3374</name>
    <name evidence="5" type="ORF">kuste2401</name>
</gene>
<keyword evidence="3" id="KW-1133">Transmembrane helix</keyword>
<dbReference type="InterPro" id="IPR029787">
    <property type="entry name" value="Nucleotide_cyclase"/>
</dbReference>
<dbReference type="EMBL" id="CT573071">
    <property type="protein sequence ID" value="CAJ73147.1"/>
    <property type="molecule type" value="Genomic_DNA"/>
</dbReference>
<feature type="transmembrane region" description="Helical" evidence="3">
    <location>
        <begin position="59"/>
        <end position="74"/>
    </location>
</feature>
<dbReference type="EC" id="2.7.7.65" evidence="1"/>
<dbReference type="EMBL" id="CP049055">
    <property type="protein sequence ID" value="QII13050.1"/>
    <property type="molecule type" value="Genomic_DNA"/>
</dbReference>
<evidence type="ECO:0000259" key="4">
    <source>
        <dbReference type="PROSITE" id="PS50887"/>
    </source>
</evidence>
<evidence type="ECO:0000256" key="1">
    <source>
        <dbReference type="ARBA" id="ARBA00012528"/>
    </source>
</evidence>
<keyword evidence="6" id="KW-0808">Transferase</keyword>
<dbReference type="SUPFAM" id="SSF55073">
    <property type="entry name" value="Nucleotide cyclase"/>
    <property type="match status" value="1"/>
</dbReference>
<dbReference type="PROSITE" id="PS50887">
    <property type="entry name" value="GGDEF"/>
    <property type="match status" value="1"/>
</dbReference>
<proteinExistence type="predicted"/>
<feature type="transmembrane region" description="Helical" evidence="3">
    <location>
        <begin position="38"/>
        <end position="54"/>
    </location>
</feature>
<reference evidence="7" key="3">
    <citation type="submission" date="2017-10" db="EMBL/GenBank/DDBJ databases">
        <authorList>
            <person name="Banno H."/>
            <person name="Chua N.-H."/>
        </authorList>
    </citation>
    <scope>NUCLEOTIDE SEQUENCE [LARGE SCALE GENOMIC DNA]</scope>
    <source>
        <strain evidence="7">Kuenenia_mbr1_ru-nijmegen</strain>
    </source>
</reference>
<evidence type="ECO:0000313" key="5">
    <source>
        <dbReference type="EMBL" id="CAJ73147.1"/>
    </source>
</evidence>
<dbReference type="CDD" id="cd01949">
    <property type="entry name" value="GGDEF"/>
    <property type="match status" value="1"/>
</dbReference>
<reference evidence="8" key="4">
    <citation type="submission" date="2017-10" db="EMBL/GenBank/DDBJ databases">
        <authorList>
            <person name="Frank J."/>
        </authorList>
    </citation>
    <scope>NUCLEOTIDE SEQUENCE [LARGE SCALE GENOMIC DNA]</scope>
</reference>
<evidence type="ECO:0000313" key="7">
    <source>
        <dbReference type="EMBL" id="SOH05849.1"/>
    </source>
</evidence>
<dbReference type="KEGG" id="kst:KSMBR1_3374"/>
<sequence>MKLLLKYMDRMPKIIIAASSSLLVVFLGIIDYASGSEISFSIFYLLPVLMATWFAKRRYGVVISVFSAITWYLADINSGHAYSHYIIPVWNSIMRLGFFLIVTSSIDKVRNLLNKEKSMARNDFLTGVANRRFFYEIATKEIERIARFIHPLSLAYIDIDNFKQVNDTLGHSAGDKLLQVVAGTIKENIRSIDTVSRLGGDEFALLMPETNAQSAITALNKLRHALLDMVHENNWPVTFSIGLVTCSESCKLNELIKEADNLMYTIKASGKNRIENKVHSFNKTSA</sequence>
<dbReference type="InterPro" id="IPR000160">
    <property type="entry name" value="GGDEF_dom"/>
</dbReference>
<keyword evidence="6" id="KW-0548">Nucleotidyltransferase</keyword>
<evidence type="ECO:0000313" key="6">
    <source>
        <dbReference type="EMBL" id="QII13050.1"/>
    </source>
</evidence>
<evidence type="ECO:0000256" key="3">
    <source>
        <dbReference type="SAM" id="Phobius"/>
    </source>
</evidence>
<reference evidence="6 9" key="5">
    <citation type="submission" date="2020-02" db="EMBL/GenBank/DDBJ databases">
        <title>Newly sequenced genome of strain CSTR1 showed variability in Candidatus Kuenenia stuttgartiensis genomes.</title>
        <authorList>
            <person name="Ding C."/>
            <person name="Adrian L."/>
        </authorList>
    </citation>
    <scope>NUCLEOTIDE SEQUENCE [LARGE SCALE GENOMIC DNA]</scope>
    <source>
        <strain evidence="6 9">CSTR1</strain>
    </source>
</reference>
<dbReference type="FunFam" id="3.30.70.270:FF:000001">
    <property type="entry name" value="Diguanylate cyclase domain protein"/>
    <property type="match status" value="1"/>
</dbReference>
<evidence type="ECO:0000313" key="9">
    <source>
        <dbReference type="Proteomes" id="UP000501926"/>
    </source>
</evidence>
<dbReference type="Proteomes" id="UP000501926">
    <property type="component" value="Chromosome"/>
</dbReference>
<keyword evidence="3" id="KW-0472">Membrane</keyword>
<dbReference type="InterPro" id="IPR050469">
    <property type="entry name" value="Diguanylate_Cyclase"/>
</dbReference>
<feature type="transmembrane region" description="Helical" evidence="3">
    <location>
        <begin position="12"/>
        <end position="32"/>
    </location>
</feature>
<dbReference type="GO" id="GO:0052621">
    <property type="term" value="F:diguanylate cyclase activity"/>
    <property type="evidence" value="ECO:0007669"/>
    <property type="project" value="UniProtKB-EC"/>
</dbReference>
<dbReference type="RefSeq" id="WP_099326382.1">
    <property type="nucleotide sequence ID" value="NZ_CP049055.1"/>
</dbReference>